<keyword evidence="4" id="KW-1185">Reference proteome</keyword>
<organism evidence="3 4">
    <name type="scientific">Rhodoferax aquaticus</name>
    <dbReference type="NCBI Taxonomy" id="2527691"/>
    <lineage>
        <taxon>Bacteria</taxon>
        <taxon>Pseudomonadati</taxon>
        <taxon>Pseudomonadota</taxon>
        <taxon>Betaproteobacteria</taxon>
        <taxon>Burkholderiales</taxon>
        <taxon>Comamonadaceae</taxon>
        <taxon>Rhodoferax</taxon>
    </lineage>
</organism>
<sequence>MSRAAPLLKALGIPQSELCRATGLRTSAVSRICAHGEWPAFGAEQALQKIQTYLQSKGLTQEQLQELLTALQEKAAKARSHRAKAYPVNPPSTNETEPKDEPMLLQNQALTLEARKHFGLPRNPFVDDVQSQDDVFQTPSVRYVRAALVDCANNHGFLAVVGESGAGKTTLAEDLEERIKSDKRDVLVIRPYVLAMERDDAKGKTLKSSHIAEAIAYALDPQLKVKSSPQARFQQVHDLLKASRKAGRRHLLVIEEAHCLPLATLKHLKRFLELKDGMQRLIGVALIGQPELKDRLGSQNTEVREVMQRCELVELEPLDSELEAYLKHKFARFDLKYEEVLTPDAADAIRGRLIHIPRGGKTADARSMCFPLVVNNLVCRAMNAAAKAGWPQVDAQVITGC</sequence>
<dbReference type="EMBL" id="CP036282">
    <property type="protein sequence ID" value="QDL55316.1"/>
    <property type="molecule type" value="Genomic_DNA"/>
</dbReference>
<dbReference type="SMART" id="SM00382">
    <property type="entry name" value="AAA"/>
    <property type="match status" value="1"/>
</dbReference>
<dbReference type="InterPro" id="IPR049945">
    <property type="entry name" value="AAA_22"/>
</dbReference>
<protein>
    <submittedName>
        <fullName evidence="3">ExeA protein</fullName>
    </submittedName>
</protein>
<dbReference type="Proteomes" id="UP000317365">
    <property type="component" value="Chromosome"/>
</dbReference>
<name>A0A515ERL1_9BURK</name>
<proteinExistence type="predicted"/>
<dbReference type="Gene3D" id="3.40.50.300">
    <property type="entry name" value="P-loop containing nucleotide triphosphate hydrolases"/>
    <property type="match status" value="1"/>
</dbReference>
<evidence type="ECO:0000313" key="4">
    <source>
        <dbReference type="Proteomes" id="UP000317365"/>
    </source>
</evidence>
<dbReference type="InterPro" id="IPR027417">
    <property type="entry name" value="P-loop_NTPase"/>
</dbReference>
<dbReference type="InterPro" id="IPR052026">
    <property type="entry name" value="ExeA_AAA_ATPase_DNA-bind"/>
</dbReference>
<feature type="domain" description="AAA+ ATPase" evidence="2">
    <location>
        <begin position="154"/>
        <end position="311"/>
    </location>
</feature>
<dbReference type="InterPro" id="IPR003593">
    <property type="entry name" value="AAA+_ATPase"/>
</dbReference>
<reference evidence="4" key="2">
    <citation type="journal article" date="2020" name="Int. J. Syst. Evol. Microbiol.">
        <title>Genomic insights into a novel species Rhodoferax aquaticus sp. nov., isolated from freshwater.</title>
        <authorList>
            <person name="Li T."/>
            <person name="Zhuo Y."/>
            <person name="Jin C.Z."/>
            <person name="Wu X."/>
            <person name="Ko S.R."/>
            <person name="Jin F.J."/>
            <person name="Ahn C.Y."/>
            <person name="Oh H.M."/>
            <person name="Lee H.G."/>
            <person name="Jin L."/>
        </authorList>
    </citation>
    <scope>NUCLEOTIDE SEQUENCE [LARGE SCALE GENOMIC DNA]</scope>
    <source>
        <strain evidence="4">Gr-4</strain>
    </source>
</reference>
<accession>A0A515ERL1</accession>
<feature type="region of interest" description="Disordered" evidence="1">
    <location>
        <begin position="80"/>
        <end position="100"/>
    </location>
</feature>
<evidence type="ECO:0000313" key="3">
    <source>
        <dbReference type="EMBL" id="QDL55316.1"/>
    </source>
</evidence>
<dbReference type="SUPFAM" id="SSF52540">
    <property type="entry name" value="P-loop containing nucleoside triphosphate hydrolases"/>
    <property type="match status" value="1"/>
</dbReference>
<evidence type="ECO:0000259" key="2">
    <source>
        <dbReference type="SMART" id="SM00382"/>
    </source>
</evidence>
<gene>
    <name evidence="3" type="ORF">EXZ61_14695</name>
</gene>
<reference evidence="4" key="1">
    <citation type="submission" date="2019-02" db="EMBL/GenBank/DDBJ databases">
        <title>Complete genome sequence of Rhodoferax sp. Gr-4.</title>
        <authorList>
            <person name="Jin L."/>
        </authorList>
    </citation>
    <scope>NUCLEOTIDE SEQUENCE [LARGE SCALE GENOMIC DNA]</scope>
    <source>
        <strain evidence="4">Gr-4</strain>
    </source>
</reference>
<dbReference type="GO" id="GO:0016887">
    <property type="term" value="F:ATP hydrolysis activity"/>
    <property type="evidence" value="ECO:0007669"/>
    <property type="project" value="InterPro"/>
</dbReference>
<dbReference type="AlphaFoldDB" id="A0A515ERL1"/>
<dbReference type="PANTHER" id="PTHR35894">
    <property type="entry name" value="GENERAL SECRETION PATHWAY PROTEIN A-RELATED"/>
    <property type="match status" value="1"/>
</dbReference>
<evidence type="ECO:0000256" key="1">
    <source>
        <dbReference type="SAM" id="MobiDB-lite"/>
    </source>
</evidence>
<dbReference type="PANTHER" id="PTHR35894:SF1">
    <property type="entry name" value="PHOSPHORIBULOKINASE _ URIDINE KINASE FAMILY"/>
    <property type="match status" value="1"/>
</dbReference>
<dbReference type="KEGG" id="rhg:EXZ61_14695"/>
<dbReference type="Pfam" id="PF13401">
    <property type="entry name" value="AAA_22"/>
    <property type="match status" value="1"/>
</dbReference>